<evidence type="ECO:0000313" key="4">
    <source>
        <dbReference type="Proteomes" id="UP000218399"/>
    </source>
</evidence>
<name>A0A2A2EJ31_9BIFI</name>
<dbReference type="Proteomes" id="UP000218399">
    <property type="component" value="Unassembled WGS sequence"/>
</dbReference>
<organism evidence="3 4">
    <name type="scientific">Bifidobacterium criceti</name>
    <dbReference type="NCBI Taxonomy" id="1960969"/>
    <lineage>
        <taxon>Bacteria</taxon>
        <taxon>Bacillati</taxon>
        <taxon>Actinomycetota</taxon>
        <taxon>Actinomycetes</taxon>
        <taxon>Bifidobacteriales</taxon>
        <taxon>Bifidobacteriaceae</taxon>
        <taxon>Bifidobacterium</taxon>
    </lineage>
</organism>
<feature type="region of interest" description="Disordered" evidence="2">
    <location>
        <begin position="81"/>
        <end position="103"/>
    </location>
</feature>
<dbReference type="AlphaFoldDB" id="A0A2A2EJ31"/>
<gene>
    <name evidence="3" type="ORF">B1526_0109</name>
</gene>
<evidence type="ECO:0000256" key="1">
    <source>
        <dbReference type="RuleBase" id="RU362001"/>
    </source>
</evidence>
<dbReference type="OrthoDB" id="3253863at2"/>
<sequence>MAEKIAAGEGALEKGAVAVENARVGIDHHIKDIESKMAELGSFWKGDAATSYNALMMEWQRKANQLNNILNDLRDNIRGTAKDQAANEEDNQSQTSRLQALLG</sequence>
<dbReference type="NCBIfam" id="TIGR03930">
    <property type="entry name" value="WXG100_ESAT6"/>
    <property type="match status" value="1"/>
</dbReference>
<comment type="caution">
    <text evidence="3">The sequence shown here is derived from an EMBL/GenBank/DDBJ whole genome shotgun (WGS) entry which is preliminary data.</text>
</comment>
<dbReference type="RefSeq" id="WP_095614193.1">
    <property type="nucleotide sequence ID" value="NZ_MVOH01000002.1"/>
</dbReference>
<dbReference type="InterPro" id="IPR036689">
    <property type="entry name" value="ESAT-6-like_sf"/>
</dbReference>
<evidence type="ECO:0000256" key="2">
    <source>
        <dbReference type="SAM" id="MobiDB-lite"/>
    </source>
</evidence>
<dbReference type="Pfam" id="PF06013">
    <property type="entry name" value="WXG100"/>
    <property type="match status" value="1"/>
</dbReference>
<comment type="similarity">
    <text evidence="1">Belongs to the WXG100 family.</text>
</comment>
<feature type="compositionally biased region" description="Polar residues" evidence="2">
    <location>
        <begin position="92"/>
        <end position="103"/>
    </location>
</feature>
<keyword evidence="4" id="KW-1185">Reference proteome</keyword>
<proteinExistence type="inferred from homology"/>
<dbReference type="Gene3D" id="1.10.287.1060">
    <property type="entry name" value="ESAT-6-like"/>
    <property type="match status" value="1"/>
</dbReference>
<evidence type="ECO:0000313" key="3">
    <source>
        <dbReference type="EMBL" id="PAU68916.1"/>
    </source>
</evidence>
<reference evidence="3 4" key="1">
    <citation type="journal article" date="2017" name="ISME J.">
        <title>Unveiling bifidobacterial biogeography across the mammalian branch of the tree of life.</title>
        <authorList>
            <person name="Milani C."/>
            <person name="Mangifesta M."/>
            <person name="Mancabelli L."/>
            <person name="Lugli G.A."/>
            <person name="James K."/>
            <person name="Duranti S."/>
            <person name="Turroni F."/>
            <person name="Ferrario C."/>
            <person name="Ossiprandi M.C."/>
            <person name="van Sinderen D."/>
            <person name="Ventura M."/>
        </authorList>
    </citation>
    <scope>NUCLEOTIDE SEQUENCE [LARGE SCALE GENOMIC DNA]</scope>
    <source>
        <strain evidence="4">Ham19E</strain>
    </source>
</reference>
<dbReference type="EMBL" id="MVOH01000002">
    <property type="protein sequence ID" value="PAU68916.1"/>
    <property type="molecule type" value="Genomic_DNA"/>
</dbReference>
<protein>
    <recommendedName>
        <fullName evidence="1">ESAT-6-like protein</fullName>
    </recommendedName>
</protein>
<dbReference type="InterPro" id="IPR010310">
    <property type="entry name" value="T7SS_ESAT-6-like"/>
</dbReference>
<accession>A0A2A2EJ31</accession>
<dbReference type="SUPFAM" id="SSF140453">
    <property type="entry name" value="EsxAB dimer-like"/>
    <property type="match status" value="1"/>
</dbReference>